<dbReference type="PANTHER" id="PTHR43384:SF6">
    <property type="entry name" value="SEPTUM SITE-DETERMINING PROTEIN MIND HOMOLOG, CHLOROPLASTIC"/>
    <property type="match status" value="1"/>
</dbReference>
<organism evidence="4 5">
    <name type="scientific">Mariprofundus ferrinatatus</name>
    <dbReference type="NCBI Taxonomy" id="1921087"/>
    <lineage>
        <taxon>Bacteria</taxon>
        <taxon>Pseudomonadati</taxon>
        <taxon>Pseudomonadota</taxon>
        <taxon>Candidatius Mariprofundia</taxon>
        <taxon>Mariprofundales</taxon>
        <taxon>Mariprofundaceae</taxon>
        <taxon>Mariprofundus</taxon>
    </lineage>
</organism>
<reference evidence="4 5" key="1">
    <citation type="submission" date="2016-12" db="EMBL/GenBank/DDBJ databases">
        <title>Isolation and genomic insights into novel planktonic Zetaproteobacteria from stratified waters of the Chesapeake Bay.</title>
        <authorList>
            <person name="McAllister S.M."/>
            <person name="Kato S."/>
            <person name="Chan C.S."/>
            <person name="Chiu B.K."/>
            <person name="Field E.K."/>
        </authorList>
    </citation>
    <scope>NUCLEOTIDE SEQUENCE [LARGE SCALE GENOMIC DNA]</scope>
    <source>
        <strain evidence="4 5">CP-8</strain>
    </source>
</reference>
<name>A0A2K8L7C8_9PROT</name>
<dbReference type="GO" id="GO:0051782">
    <property type="term" value="P:negative regulation of cell division"/>
    <property type="evidence" value="ECO:0007669"/>
    <property type="project" value="TreeGrafter"/>
</dbReference>
<evidence type="ECO:0000313" key="4">
    <source>
        <dbReference type="EMBL" id="ATX81771.1"/>
    </source>
</evidence>
<dbReference type="GO" id="GO:0009898">
    <property type="term" value="C:cytoplasmic side of plasma membrane"/>
    <property type="evidence" value="ECO:0007669"/>
    <property type="project" value="TreeGrafter"/>
</dbReference>
<dbReference type="RefSeq" id="WP_100265194.1">
    <property type="nucleotide sequence ID" value="NZ_CP018800.1"/>
</dbReference>
<keyword evidence="2" id="KW-0067">ATP-binding</keyword>
<dbReference type="Gene3D" id="3.40.50.300">
    <property type="entry name" value="P-loop containing nucleotide triphosphate hydrolases"/>
    <property type="match status" value="1"/>
</dbReference>
<dbReference type="EMBL" id="CP018800">
    <property type="protein sequence ID" value="ATX81771.1"/>
    <property type="molecule type" value="Genomic_DNA"/>
</dbReference>
<accession>A0A2K8L7C8</accession>
<dbReference type="InterPro" id="IPR025669">
    <property type="entry name" value="AAA_dom"/>
</dbReference>
<dbReference type="InterPro" id="IPR050625">
    <property type="entry name" value="ParA/MinD_ATPase"/>
</dbReference>
<proteinExistence type="predicted"/>
<evidence type="ECO:0000259" key="3">
    <source>
        <dbReference type="Pfam" id="PF13614"/>
    </source>
</evidence>
<sequence length="396" mass="43974">MNLKVIAELMNEEASEQLKAAISHIKGISLTVRLPRIEADITRIGKSEIPDVLIIEITDDSPDDIDNIVKVIKDNPDHMSVYIVYRECSSETMRRLVKGGVKEFLPLPLQAQELALSLLELVSDKRVRVQAHKDSGGVTAFINAKGGGGSTLLATNTAVMLASEYKVSTALIDFDIQFGTAAIYLDLNPRSNVMDALVDIDRIDPVFIQALMTKHKSGLDVLASPSDIEPINGLITVEGVNRLLDVVTDIYDFVILDIPRLFTPWTIAALKHADPIMLVTHHDLTTIRDARLIMDSLPKMEIPTSKVEIINNRAMTKVEETSIDSLKETLHKTQIHRVRNDYKTAIHAEENGMPVSDISSRSDLTKDIKALALYLVEKHHGKQEEKGFLDSLFGKK</sequence>
<dbReference type="OrthoDB" id="5813333at2"/>
<dbReference type="GO" id="GO:0016887">
    <property type="term" value="F:ATP hydrolysis activity"/>
    <property type="evidence" value="ECO:0007669"/>
    <property type="project" value="TreeGrafter"/>
</dbReference>
<dbReference type="KEGG" id="mfn:Ga0123462_0902"/>
<dbReference type="Proteomes" id="UP000231637">
    <property type="component" value="Chromosome"/>
</dbReference>
<dbReference type="GO" id="GO:0005524">
    <property type="term" value="F:ATP binding"/>
    <property type="evidence" value="ECO:0007669"/>
    <property type="project" value="UniProtKB-KW"/>
</dbReference>
<protein>
    <submittedName>
        <fullName evidence="4">Pilus assembly protein CpaE</fullName>
    </submittedName>
</protein>
<dbReference type="InterPro" id="IPR027417">
    <property type="entry name" value="P-loop_NTPase"/>
</dbReference>
<dbReference type="PANTHER" id="PTHR43384">
    <property type="entry name" value="SEPTUM SITE-DETERMINING PROTEIN MIND HOMOLOG, CHLOROPLASTIC-RELATED"/>
    <property type="match status" value="1"/>
</dbReference>
<dbReference type="Gene3D" id="3.40.50.2300">
    <property type="match status" value="1"/>
</dbReference>
<feature type="domain" description="AAA" evidence="3">
    <location>
        <begin position="138"/>
        <end position="283"/>
    </location>
</feature>
<dbReference type="AlphaFoldDB" id="A0A2K8L7C8"/>
<gene>
    <name evidence="4" type="ORF">Ga0123462_0902</name>
</gene>
<dbReference type="GO" id="GO:0005829">
    <property type="term" value="C:cytosol"/>
    <property type="evidence" value="ECO:0007669"/>
    <property type="project" value="TreeGrafter"/>
</dbReference>
<evidence type="ECO:0000256" key="1">
    <source>
        <dbReference type="ARBA" id="ARBA00022741"/>
    </source>
</evidence>
<dbReference type="Pfam" id="PF13614">
    <property type="entry name" value="AAA_31"/>
    <property type="match status" value="1"/>
</dbReference>
<keyword evidence="1" id="KW-0547">Nucleotide-binding</keyword>
<evidence type="ECO:0000256" key="2">
    <source>
        <dbReference type="ARBA" id="ARBA00022840"/>
    </source>
</evidence>
<evidence type="ECO:0000313" key="5">
    <source>
        <dbReference type="Proteomes" id="UP000231637"/>
    </source>
</evidence>
<keyword evidence="5" id="KW-1185">Reference proteome</keyword>
<dbReference type="SUPFAM" id="SSF52540">
    <property type="entry name" value="P-loop containing nucleoside triphosphate hydrolases"/>
    <property type="match status" value="1"/>
</dbReference>